<keyword evidence="4" id="KW-1185">Reference proteome</keyword>
<feature type="region of interest" description="Disordered" evidence="1">
    <location>
        <begin position="394"/>
        <end position="459"/>
    </location>
</feature>
<dbReference type="AlphaFoldDB" id="A0AAN6WQY6"/>
<keyword evidence="2" id="KW-0812">Transmembrane</keyword>
<feature type="compositionally biased region" description="Polar residues" evidence="1">
    <location>
        <begin position="328"/>
        <end position="338"/>
    </location>
</feature>
<reference evidence="3" key="1">
    <citation type="journal article" date="2023" name="Mol. Phylogenet. Evol.">
        <title>Genome-scale phylogeny and comparative genomics of the fungal order Sordariales.</title>
        <authorList>
            <person name="Hensen N."/>
            <person name="Bonometti L."/>
            <person name="Westerberg I."/>
            <person name="Brannstrom I.O."/>
            <person name="Guillou S."/>
            <person name="Cros-Aarteil S."/>
            <person name="Calhoun S."/>
            <person name="Haridas S."/>
            <person name="Kuo A."/>
            <person name="Mondo S."/>
            <person name="Pangilinan J."/>
            <person name="Riley R."/>
            <person name="LaButti K."/>
            <person name="Andreopoulos B."/>
            <person name="Lipzen A."/>
            <person name="Chen C."/>
            <person name="Yan M."/>
            <person name="Daum C."/>
            <person name="Ng V."/>
            <person name="Clum A."/>
            <person name="Steindorff A."/>
            <person name="Ohm R.A."/>
            <person name="Martin F."/>
            <person name="Silar P."/>
            <person name="Natvig D.O."/>
            <person name="Lalanne C."/>
            <person name="Gautier V."/>
            <person name="Ament-Velasquez S.L."/>
            <person name="Kruys A."/>
            <person name="Hutchinson M.I."/>
            <person name="Powell A.J."/>
            <person name="Barry K."/>
            <person name="Miller A.N."/>
            <person name="Grigoriev I.V."/>
            <person name="Debuchy R."/>
            <person name="Gladieux P."/>
            <person name="Hiltunen Thoren M."/>
            <person name="Johannesson H."/>
        </authorList>
    </citation>
    <scope>NUCLEOTIDE SEQUENCE</scope>
    <source>
        <strain evidence="3">PSN309</strain>
    </source>
</reference>
<name>A0AAN6WQY6_9PEZI</name>
<feature type="region of interest" description="Disordered" evidence="1">
    <location>
        <begin position="305"/>
        <end position="382"/>
    </location>
</feature>
<reference evidence="3" key="2">
    <citation type="submission" date="2023-05" db="EMBL/GenBank/DDBJ databases">
        <authorList>
            <consortium name="Lawrence Berkeley National Laboratory"/>
            <person name="Steindorff A."/>
            <person name="Hensen N."/>
            <person name="Bonometti L."/>
            <person name="Westerberg I."/>
            <person name="Brannstrom I.O."/>
            <person name="Guillou S."/>
            <person name="Cros-Aarteil S."/>
            <person name="Calhoun S."/>
            <person name="Haridas S."/>
            <person name="Kuo A."/>
            <person name="Mondo S."/>
            <person name="Pangilinan J."/>
            <person name="Riley R."/>
            <person name="Labutti K."/>
            <person name="Andreopoulos B."/>
            <person name="Lipzen A."/>
            <person name="Chen C."/>
            <person name="Yanf M."/>
            <person name="Daum C."/>
            <person name="Ng V."/>
            <person name="Clum A."/>
            <person name="Ohm R."/>
            <person name="Martin F."/>
            <person name="Silar P."/>
            <person name="Natvig D."/>
            <person name="Lalanne C."/>
            <person name="Gautier V."/>
            <person name="Ament-Velasquez S.L."/>
            <person name="Kruys A."/>
            <person name="Hutchinson M.I."/>
            <person name="Powell A.J."/>
            <person name="Barry K."/>
            <person name="Miller A.N."/>
            <person name="Grigoriev I.V."/>
            <person name="Debuchy R."/>
            <person name="Gladieux P."/>
            <person name="Thoren M.H."/>
            <person name="Johannesson H."/>
        </authorList>
    </citation>
    <scope>NUCLEOTIDE SEQUENCE</scope>
    <source>
        <strain evidence="3">PSN309</strain>
    </source>
</reference>
<accession>A0AAN6WQY6</accession>
<feature type="compositionally biased region" description="Low complexity" evidence="1">
    <location>
        <begin position="231"/>
        <end position="256"/>
    </location>
</feature>
<feature type="compositionally biased region" description="Polar residues" evidence="1">
    <location>
        <begin position="306"/>
        <end position="318"/>
    </location>
</feature>
<dbReference type="EMBL" id="MU864475">
    <property type="protein sequence ID" value="KAK4184752.1"/>
    <property type="molecule type" value="Genomic_DNA"/>
</dbReference>
<keyword evidence="2" id="KW-1133">Transmembrane helix</keyword>
<evidence type="ECO:0000313" key="3">
    <source>
        <dbReference type="EMBL" id="KAK4184752.1"/>
    </source>
</evidence>
<evidence type="ECO:0000313" key="4">
    <source>
        <dbReference type="Proteomes" id="UP001302126"/>
    </source>
</evidence>
<sequence length="459" mass="47696">MNPSPDTQYHIKPGSKDSDCLAALPGLDGADSFPLRTRPCGSDETMWYLVPDGNGRLFIPNEAWPKSLRRLDFIQQDDSKMFMPFMGPAGDIYNNQRWILTGVNSDKSGTLFMVRSYGLETHVLATAEADGGSVGALLKKESEVSGSAGVWYIGEANVQAVVPSSSPTPSPSPPPSPAPAPAPSSAAPPGAKESPYASTSLASSAPAPSSDQETRGVPTSGTDTLFRLFPSTTFTTETRTSSSGAVPPTSTSNGNGTISGGGTNSPQISTATIAGISVGSVLGVAAIIIIAIVIRRCFLRKKPEATSANPQNDQLASTSEDEAPNPTGPTALTVQSPPAAQDVILRPSAVDAKPPPSSSSAGATRPDRERPGLTREQSSQNQHTTVNFACYHHVTPPVSRNGEQTPSPTPGSSTIHNNNFSNHGSGIQSNHLGTGDQNMNSGAAPQYNLRGSVSALPLR</sequence>
<proteinExistence type="predicted"/>
<keyword evidence="2" id="KW-0472">Membrane</keyword>
<comment type="caution">
    <text evidence="3">The sequence shown here is derived from an EMBL/GenBank/DDBJ whole genome shotgun (WGS) entry which is preliminary data.</text>
</comment>
<protein>
    <submittedName>
        <fullName evidence="3">Uncharacterized protein</fullName>
    </submittedName>
</protein>
<organism evidence="3 4">
    <name type="scientific">Podospora australis</name>
    <dbReference type="NCBI Taxonomy" id="1536484"/>
    <lineage>
        <taxon>Eukaryota</taxon>
        <taxon>Fungi</taxon>
        <taxon>Dikarya</taxon>
        <taxon>Ascomycota</taxon>
        <taxon>Pezizomycotina</taxon>
        <taxon>Sordariomycetes</taxon>
        <taxon>Sordariomycetidae</taxon>
        <taxon>Sordariales</taxon>
        <taxon>Podosporaceae</taxon>
        <taxon>Podospora</taxon>
    </lineage>
</organism>
<feature type="transmembrane region" description="Helical" evidence="2">
    <location>
        <begin position="273"/>
        <end position="294"/>
    </location>
</feature>
<dbReference type="Proteomes" id="UP001302126">
    <property type="component" value="Unassembled WGS sequence"/>
</dbReference>
<feature type="compositionally biased region" description="Low complexity" evidence="1">
    <location>
        <begin position="347"/>
        <end position="364"/>
    </location>
</feature>
<evidence type="ECO:0000256" key="1">
    <source>
        <dbReference type="SAM" id="MobiDB-lite"/>
    </source>
</evidence>
<evidence type="ECO:0000256" key="2">
    <source>
        <dbReference type="SAM" id="Phobius"/>
    </source>
</evidence>
<feature type="compositionally biased region" description="Low complexity" evidence="1">
    <location>
        <begin position="183"/>
        <end position="210"/>
    </location>
</feature>
<gene>
    <name evidence="3" type="ORF">QBC35DRAFT_40198</name>
</gene>
<feature type="compositionally biased region" description="Pro residues" evidence="1">
    <location>
        <begin position="166"/>
        <end position="182"/>
    </location>
</feature>
<feature type="compositionally biased region" description="Polar residues" evidence="1">
    <location>
        <begin position="401"/>
        <end position="443"/>
    </location>
</feature>
<feature type="region of interest" description="Disordered" evidence="1">
    <location>
        <begin position="162"/>
        <end position="263"/>
    </location>
</feature>